<organism evidence="1 2">
    <name type="scientific">Methanobacterium bryantii</name>
    <dbReference type="NCBI Taxonomy" id="2161"/>
    <lineage>
        <taxon>Archaea</taxon>
        <taxon>Methanobacteriati</taxon>
        <taxon>Methanobacteriota</taxon>
        <taxon>Methanomada group</taxon>
        <taxon>Methanobacteria</taxon>
        <taxon>Methanobacteriales</taxon>
        <taxon>Methanobacteriaceae</taxon>
        <taxon>Methanobacterium</taxon>
    </lineage>
</organism>
<dbReference type="RefSeq" id="WP_069583095.1">
    <property type="nucleotide sequence ID" value="NZ_LMVM01000002.1"/>
</dbReference>
<evidence type="ECO:0000313" key="1">
    <source>
        <dbReference type="EMBL" id="PAV05749.1"/>
    </source>
</evidence>
<dbReference type="InterPro" id="IPR013320">
    <property type="entry name" value="ConA-like_dom_sf"/>
</dbReference>
<accession>A0A2A2H8J6</accession>
<protein>
    <submittedName>
        <fullName evidence="1">Uncharacterized protein</fullName>
    </submittedName>
</protein>
<dbReference type="AlphaFoldDB" id="A0A2A2H8J6"/>
<dbReference type="SUPFAM" id="SSF49899">
    <property type="entry name" value="Concanavalin A-like lectins/glucanases"/>
    <property type="match status" value="1"/>
</dbReference>
<dbReference type="EMBL" id="LMVM01000002">
    <property type="protein sequence ID" value="PAV05749.1"/>
    <property type="molecule type" value="Genomic_DNA"/>
</dbReference>
<sequence length="333" mass="35371">MVLTDGKKVILSSTILKSIPITFLRNSIAYDQNFNLVQANTPRFWTINGNMGLMIESSTTNILPAGLSQTFNQAWTSGNLNGTYVISIKGSSGNLTLSGGATGTVTAGNSLVFTVTNSTVTFTPSNNPTYSQLENKKYPTSWTLGGTTRAAETLTVSTNGLNLSEGTVELEFIINDSFKDATAPSHRIFYTGIGSSQDIFSLRNTAGNFGAAISNHSGVAATVTVASSTLANVIHKATMGWKSTVLDLTIDGNSAGTPKTNPSLPSLKSDKIYIGSDASAAQQADTIIKTICLSNKYRTIQERNARANLKAYPLDRNVFAFISLESNIRGVAP</sequence>
<comment type="caution">
    <text evidence="1">The sequence shown here is derived from an EMBL/GenBank/DDBJ whole genome shotgun (WGS) entry which is preliminary data.</text>
</comment>
<keyword evidence="2" id="KW-1185">Reference proteome</keyword>
<name>A0A2A2H8J6_METBR</name>
<dbReference type="Proteomes" id="UP000217784">
    <property type="component" value="Unassembled WGS sequence"/>
</dbReference>
<reference evidence="1 2" key="1">
    <citation type="journal article" date="2017" name="BMC Genomics">
        <title>Genomic analysis of methanogenic archaea reveals a shift towards energy conservation.</title>
        <authorList>
            <person name="Gilmore S.P."/>
            <person name="Henske J.K."/>
            <person name="Sexton J.A."/>
            <person name="Solomon K.V."/>
            <person name="Seppala S."/>
            <person name="Yoo J.I."/>
            <person name="Huyett L.M."/>
            <person name="Pressman A."/>
            <person name="Cogan J.Z."/>
            <person name="Kivenson V."/>
            <person name="Peng X."/>
            <person name="Tan Y."/>
            <person name="Valentine D.L."/>
            <person name="O'Malley M.A."/>
        </authorList>
    </citation>
    <scope>NUCLEOTIDE SEQUENCE [LARGE SCALE GENOMIC DNA]</scope>
    <source>
        <strain evidence="1 2">M.o.H.</strain>
    </source>
</reference>
<evidence type="ECO:0000313" key="2">
    <source>
        <dbReference type="Proteomes" id="UP000217784"/>
    </source>
</evidence>
<gene>
    <name evidence="1" type="ORF">ASJ80_08430</name>
</gene>
<proteinExistence type="predicted"/>
<dbReference type="Gene3D" id="2.60.120.200">
    <property type="match status" value="1"/>
</dbReference>